<evidence type="ECO:0000256" key="5">
    <source>
        <dbReference type="ARBA" id="ARBA00022692"/>
    </source>
</evidence>
<comment type="similarity">
    <text evidence="2 11">Belongs to the sodium:solute symporter (SSF) (TC 2.A.21) family.</text>
</comment>
<feature type="transmembrane region" description="Helical" evidence="12">
    <location>
        <begin position="419"/>
        <end position="441"/>
    </location>
</feature>
<feature type="transmembrane region" description="Helical" evidence="12">
    <location>
        <begin position="390"/>
        <end position="412"/>
    </location>
</feature>
<dbReference type="PROSITE" id="PS50283">
    <property type="entry name" value="NA_SOLUT_SYMP_3"/>
    <property type="match status" value="1"/>
</dbReference>
<organism evidence="13 14">
    <name type="scientific">Astatotilapia calliptera</name>
    <name type="common">Eastern happy</name>
    <name type="synonym">Chromis callipterus</name>
    <dbReference type="NCBI Taxonomy" id="8154"/>
    <lineage>
        <taxon>Eukaryota</taxon>
        <taxon>Metazoa</taxon>
        <taxon>Chordata</taxon>
        <taxon>Craniata</taxon>
        <taxon>Vertebrata</taxon>
        <taxon>Euteleostomi</taxon>
        <taxon>Actinopterygii</taxon>
        <taxon>Neopterygii</taxon>
        <taxon>Teleostei</taxon>
        <taxon>Neoteleostei</taxon>
        <taxon>Acanthomorphata</taxon>
        <taxon>Ovalentaria</taxon>
        <taxon>Cichlomorphae</taxon>
        <taxon>Cichliformes</taxon>
        <taxon>Cichlidae</taxon>
        <taxon>African cichlids</taxon>
        <taxon>Pseudocrenilabrinae</taxon>
        <taxon>Haplochromini</taxon>
        <taxon>Astatotilapia</taxon>
    </lineage>
</organism>
<dbReference type="Pfam" id="PF00474">
    <property type="entry name" value="SSF"/>
    <property type="match status" value="1"/>
</dbReference>
<dbReference type="PANTHER" id="PTHR42985">
    <property type="entry name" value="SODIUM-COUPLED MONOCARBOXYLATE TRANSPORTER"/>
    <property type="match status" value="1"/>
</dbReference>
<dbReference type="GO" id="GO:0005343">
    <property type="term" value="F:organic acid:sodium symporter activity"/>
    <property type="evidence" value="ECO:0007669"/>
    <property type="project" value="TreeGrafter"/>
</dbReference>
<keyword evidence="8" id="KW-0406">Ion transport</keyword>
<comment type="subcellular location">
    <subcellularLocation>
        <location evidence="1">Cell membrane</location>
        <topology evidence="1">Multi-pass membrane protein</topology>
    </subcellularLocation>
</comment>
<dbReference type="InterPro" id="IPR038377">
    <property type="entry name" value="Na/Glc_symporter_sf"/>
</dbReference>
<evidence type="ECO:0000256" key="7">
    <source>
        <dbReference type="ARBA" id="ARBA00023053"/>
    </source>
</evidence>
<dbReference type="GO" id="GO:0070062">
    <property type="term" value="C:extracellular exosome"/>
    <property type="evidence" value="ECO:0007669"/>
    <property type="project" value="TreeGrafter"/>
</dbReference>
<dbReference type="GO" id="GO:0015730">
    <property type="term" value="P:propanoate transmembrane transport"/>
    <property type="evidence" value="ECO:0007669"/>
    <property type="project" value="TreeGrafter"/>
</dbReference>
<keyword evidence="10" id="KW-0739">Sodium transport</keyword>
<dbReference type="InterPro" id="IPR001734">
    <property type="entry name" value="Na/solute_symporter"/>
</dbReference>
<dbReference type="GO" id="GO:0005886">
    <property type="term" value="C:plasma membrane"/>
    <property type="evidence" value="ECO:0007669"/>
    <property type="project" value="UniProtKB-SubCell"/>
</dbReference>
<dbReference type="Ensembl" id="ENSACLT00000059766.1">
    <property type="protein sequence ID" value="ENSACLP00000055283.1"/>
    <property type="gene ID" value="ENSACLG00000008041.2"/>
</dbReference>
<dbReference type="AlphaFoldDB" id="A0AAX7TE89"/>
<keyword evidence="3" id="KW-0813">Transport</keyword>
<reference evidence="13" key="2">
    <citation type="submission" date="2025-08" db="UniProtKB">
        <authorList>
            <consortium name="Ensembl"/>
        </authorList>
    </citation>
    <scope>IDENTIFICATION</scope>
</reference>
<dbReference type="PANTHER" id="PTHR42985:SF10">
    <property type="entry name" value="SODIUM-COUPLED MONOCARBOXYLATE TRANSPORTER 1"/>
    <property type="match status" value="1"/>
</dbReference>
<reference evidence="13" key="3">
    <citation type="submission" date="2025-09" db="UniProtKB">
        <authorList>
            <consortium name="Ensembl"/>
        </authorList>
    </citation>
    <scope>IDENTIFICATION</scope>
</reference>
<keyword evidence="4" id="KW-1003">Cell membrane</keyword>
<evidence type="ECO:0000256" key="4">
    <source>
        <dbReference type="ARBA" id="ARBA00022475"/>
    </source>
</evidence>
<accession>A0AAX7TE89</accession>
<evidence type="ECO:0000256" key="2">
    <source>
        <dbReference type="ARBA" id="ARBA00006434"/>
    </source>
</evidence>
<evidence type="ECO:0000256" key="11">
    <source>
        <dbReference type="RuleBase" id="RU362091"/>
    </source>
</evidence>
<feature type="transmembrane region" description="Helical" evidence="12">
    <location>
        <begin position="125"/>
        <end position="146"/>
    </location>
</feature>
<feature type="transmembrane region" description="Helical" evidence="12">
    <location>
        <begin position="50"/>
        <end position="70"/>
    </location>
</feature>
<evidence type="ECO:0000256" key="3">
    <source>
        <dbReference type="ARBA" id="ARBA00022448"/>
    </source>
</evidence>
<feature type="transmembrane region" description="Helical" evidence="12">
    <location>
        <begin position="480"/>
        <end position="501"/>
    </location>
</feature>
<evidence type="ECO:0000256" key="1">
    <source>
        <dbReference type="ARBA" id="ARBA00004651"/>
    </source>
</evidence>
<dbReference type="GeneTree" id="ENSGT00940000155166"/>
<evidence type="ECO:0000256" key="9">
    <source>
        <dbReference type="ARBA" id="ARBA00023136"/>
    </source>
</evidence>
<keyword evidence="14" id="KW-1185">Reference proteome</keyword>
<reference evidence="13" key="1">
    <citation type="submission" date="2018-05" db="EMBL/GenBank/DDBJ databases">
        <authorList>
            <person name="Datahose"/>
        </authorList>
    </citation>
    <scope>NUCLEOTIDE SEQUENCE</scope>
</reference>
<evidence type="ECO:0000256" key="10">
    <source>
        <dbReference type="ARBA" id="ARBA00023201"/>
    </source>
</evidence>
<feature type="transmembrane region" description="Helical" evidence="12">
    <location>
        <begin position="261"/>
        <end position="284"/>
    </location>
</feature>
<gene>
    <name evidence="13" type="primary">SLC5A8</name>
</gene>
<keyword evidence="5 12" id="KW-0812">Transmembrane</keyword>
<evidence type="ECO:0000313" key="14">
    <source>
        <dbReference type="Proteomes" id="UP000265100"/>
    </source>
</evidence>
<evidence type="ECO:0008006" key="15">
    <source>
        <dbReference type="Google" id="ProtNLM"/>
    </source>
</evidence>
<dbReference type="Gene3D" id="1.20.1730.10">
    <property type="entry name" value="Sodium/glucose cotransporter"/>
    <property type="match status" value="1"/>
</dbReference>
<feature type="transmembrane region" description="Helical" evidence="12">
    <location>
        <begin position="230"/>
        <end position="249"/>
    </location>
</feature>
<sequence>MAVTSFALADYVVFALMLVVSAAVGIYYAWVDRSRRNPGNFLTGGRKLTALPVSLSLTASFMSAITVLSFPAEVYQYGANIGFYGLSYLMAMLITSEVFLPIFYKLEITSTFEYLELRFNRATRLLGTLLFIVQTILYSGIVIYVPALALNQVTGMNLWGVVISTGVVCTFYCTLVLVFFSLQLGVMIAGFLSVIIASVILQGGVINIFSDSQHGGRINFWDFDTNPLRRHTFWTVAIGGTFLWTSIYGTNQSQVQRYISFLFYCLWLILLCAVFAGMCLYSIYKSCDPWTSGLLSALDQLMPYLVMDVLGDYPGLPGLFVAAAFSGSLSTVSSSINALAAVTVEDLIKPYASMSERQLAWISKGTSLLYGVLCIGMAGLASLLGPIFQAVISIFGVIGGPLLGLFTLGILCPFATSKGALSGVVLGLAVSLWVAIGAQIYPPPPEMSRPLSLTTEGYFTSGFTTPIIRPALADWYSVSYLYFSPIGTIITISVGLIVSVLTGK</sequence>
<name>A0AAX7TE89_ASTCA</name>
<keyword evidence="6 12" id="KW-1133">Transmembrane helix</keyword>
<keyword evidence="9 12" id="KW-0472">Membrane</keyword>
<evidence type="ECO:0000256" key="12">
    <source>
        <dbReference type="SAM" id="Phobius"/>
    </source>
</evidence>
<dbReference type="NCBIfam" id="TIGR00813">
    <property type="entry name" value="sss"/>
    <property type="match status" value="1"/>
</dbReference>
<evidence type="ECO:0000256" key="6">
    <source>
        <dbReference type="ARBA" id="ARBA00022989"/>
    </source>
</evidence>
<protein>
    <recommendedName>
        <fullName evidence="15">Solute carrier family 5 member 8</fullName>
    </recommendedName>
</protein>
<feature type="transmembrane region" description="Helical" evidence="12">
    <location>
        <begin position="82"/>
        <end position="104"/>
    </location>
</feature>
<feature type="transmembrane region" description="Helical" evidence="12">
    <location>
        <begin position="187"/>
        <end position="210"/>
    </location>
</feature>
<dbReference type="Proteomes" id="UP000265100">
    <property type="component" value="Chromosome 17"/>
</dbReference>
<feature type="transmembrane region" description="Helical" evidence="12">
    <location>
        <begin position="365"/>
        <end position="384"/>
    </location>
</feature>
<feature type="transmembrane region" description="Helical" evidence="12">
    <location>
        <begin position="6"/>
        <end position="30"/>
    </location>
</feature>
<evidence type="ECO:0000313" key="13">
    <source>
        <dbReference type="Ensembl" id="ENSACLP00000055283.1"/>
    </source>
</evidence>
<dbReference type="InterPro" id="IPR051163">
    <property type="entry name" value="Sodium:Solute_Symporter_SSF"/>
</dbReference>
<keyword evidence="7" id="KW-0915">Sodium</keyword>
<evidence type="ECO:0000256" key="8">
    <source>
        <dbReference type="ARBA" id="ARBA00023065"/>
    </source>
</evidence>
<proteinExistence type="inferred from homology"/>
<feature type="transmembrane region" description="Helical" evidence="12">
    <location>
        <begin position="319"/>
        <end position="344"/>
    </location>
</feature>
<feature type="transmembrane region" description="Helical" evidence="12">
    <location>
        <begin position="158"/>
        <end position="180"/>
    </location>
</feature>